<feature type="signal peptide" evidence="1">
    <location>
        <begin position="1"/>
        <end position="19"/>
    </location>
</feature>
<evidence type="ECO:0000313" key="3">
    <source>
        <dbReference type="Proteomes" id="UP001501469"/>
    </source>
</evidence>
<dbReference type="EMBL" id="BAABDK010000001">
    <property type="protein sequence ID" value="GAA4023090.1"/>
    <property type="molecule type" value="Genomic_DNA"/>
</dbReference>
<accession>A0ABP7T9M4</accession>
<keyword evidence="1" id="KW-0732">Signal</keyword>
<organism evidence="2 3">
    <name type="scientific">Hymenobacter glaciei</name>
    <dbReference type="NCBI Taxonomy" id="877209"/>
    <lineage>
        <taxon>Bacteria</taxon>
        <taxon>Pseudomonadati</taxon>
        <taxon>Bacteroidota</taxon>
        <taxon>Cytophagia</taxon>
        <taxon>Cytophagales</taxon>
        <taxon>Hymenobacteraceae</taxon>
        <taxon>Hymenobacter</taxon>
    </lineage>
</organism>
<gene>
    <name evidence="2" type="ORF">GCM10022409_03650</name>
</gene>
<keyword evidence="3" id="KW-1185">Reference proteome</keyword>
<reference evidence="3" key="1">
    <citation type="journal article" date="2019" name="Int. J. Syst. Evol. Microbiol.">
        <title>The Global Catalogue of Microorganisms (GCM) 10K type strain sequencing project: providing services to taxonomists for standard genome sequencing and annotation.</title>
        <authorList>
            <consortium name="The Broad Institute Genomics Platform"/>
            <consortium name="The Broad Institute Genome Sequencing Center for Infectious Disease"/>
            <person name="Wu L."/>
            <person name="Ma J."/>
        </authorList>
    </citation>
    <scope>NUCLEOTIDE SEQUENCE [LARGE SCALE GENOMIC DNA]</scope>
    <source>
        <strain evidence="3">JCM 17225</strain>
    </source>
</reference>
<dbReference type="RefSeq" id="WP_345049585.1">
    <property type="nucleotide sequence ID" value="NZ_BAABDK010000001.1"/>
</dbReference>
<dbReference type="Proteomes" id="UP001501469">
    <property type="component" value="Unassembled WGS sequence"/>
</dbReference>
<protein>
    <submittedName>
        <fullName evidence="2">Uncharacterized protein</fullName>
    </submittedName>
</protein>
<evidence type="ECO:0000313" key="2">
    <source>
        <dbReference type="EMBL" id="GAA4023090.1"/>
    </source>
</evidence>
<proteinExistence type="predicted"/>
<comment type="caution">
    <text evidence="2">The sequence shown here is derived from an EMBL/GenBank/DDBJ whole genome shotgun (WGS) entry which is preliminary data.</text>
</comment>
<name>A0ABP7T9M4_9BACT</name>
<feature type="chain" id="PRO_5047359958" evidence="1">
    <location>
        <begin position="20"/>
        <end position="184"/>
    </location>
</feature>
<sequence length="184" mass="18837">MKLFAALLLCFLVRIPASGQVCLGFGQDGKCNGLSLDGVSNGTRETNGLNLSAISESSSYNGLSIGLFAILRGTTNGLAFGLVADPEKANGVILGCFVGGLGYVGPTAGLTNTISGLSVGATTSAGALNGVAISMLTDVKKQRGVTIGGLNVTDELHGLQIGMLDYAGNNPLWLRYLPLLNIQF</sequence>
<evidence type="ECO:0000256" key="1">
    <source>
        <dbReference type="SAM" id="SignalP"/>
    </source>
</evidence>